<dbReference type="InterPro" id="IPR044980">
    <property type="entry name" value="NDUFB2_plant/fungi"/>
</dbReference>
<reference evidence="2" key="1">
    <citation type="submission" date="2019-05" db="EMBL/GenBank/DDBJ databases">
        <authorList>
            <person name="Piombo E."/>
        </authorList>
    </citation>
    <scope>NUCLEOTIDE SEQUENCE</scope>
    <source>
        <strain evidence="2">C2S</strain>
    </source>
</reference>
<dbReference type="Proteomes" id="UP000760494">
    <property type="component" value="Unassembled WGS sequence"/>
</dbReference>
<keyword evidence="1" id="KW-1133">Transmembrane helix</keyword>
<dbReference type="eggNOG" id="ENOG502SBBE">
    <property type="taxonomic scope" value="Eukaryota"/>
</dbReference>
<dbReference type="PANTHER" id="PTHR36987">
    <property type="entry name" value="NADH DEHYDROGENASE [UBIQUINONE] 1 BETA SUBCOMPLEX SUBUNIT 2-LIKE"/>
    <property type="match status" value="1"/>
</dbReference>
<sequence length="59" mass="6593">MAGHGHHSFNGPPKPPVAHVPRIYRFTATALGAGMWFFLMYRAKKDGAVLLGLKHPWDH</sequence>
<feature type="transmembrane region" description="Helical" evidence="1">
    <location>
        <begin position="23"/>
        <end position="41"/>
    </location>
</feature>
<organism evidence="2 3">
    <name type="scientific">Fusarium fujikuroi</name>
    <name type="common">Bakanae and foot rot disease fungus</name>
    <name type="synonym">Gibberella fujikuroi</name>
    <dbReference type="NCBI Taxonomy" id="5127"/>
    <lineage>
        <taxon>Eukaryota</taxon>
        <taxon>Fungi</taxon>
        <taxon>Dikarya</taxon>
        <taxon>Ascomycota</taxon>
        <taxon>Pezizomycotina</taxon>
        <taxon>Sordariomycetes</taxon>
        <taxon>Hypocreomycetidae</taxon>
        <taxon>Hypocreales</taxon>
        <taxon>Nectriaceae</taxon>
        <taxon>Fusarium</taxon>
        <taxon>Fusarium fujikuroi species complex</taxon>
    </lineage>
</organism>
<dbReference type="EMBL" id="CABFJX010000379">
    <property type="protein sequence ID" value="VTT75732.1"/>
    <property type="molecule type" value="Genomic_DNA"/>
</dbReference>
<evidence type="ECO:0000313" key="2">
    <source>
        <dbReference type="EMBL" id="VTT75732.1"/>
    </source>
</evidence>
<keyword evidence="1" id="KW-0472">Membrane</keyword>
<evidence type="ECO:0000313" key="3">
    <source>
        <dbReference type="Proteomes" id="UP000760494"/>
    </source>
</evidence>
<protein>
    <recommendedName>
        <fullName evidence="4">NADH dehydrogenase [ubiquinone] 1 beta subcomplex subunit 2</fullName>
    </recommendedName>
</protein>
<keyword evidence="1" id="KW-0812">Transmembrane</keyword>
<dbReference type="PANTHER" id="PTHR36987:SF1">
    <property type="entry name" value="NADH DEHYDROGENASE [UBIQUINONE] 1 BETA SUBCOMPLEX SUBUNIT 2"/>
    <property type="match status" value="1"/>
</dbReference>
<dbReference type="GO" id="GO:0045271">
    <property type="term" value="C:respiratory chain complex I"/>
    <property type="evidence" value="ECO:0007669"/>
    <property type="project" value="InterPro"/>
</dbReference>
<accession>A0A0I9ZLU3</accession>
<evidence type="ECO:0000256" key="1">
    <source>
        <dbReference type="SAM" id="Phobius"/>
    </source>
</evidence>
<dbReference type="AlphaFoldDB" id="A0A0I9ZLU3"/>
<dbReference type="GO" id="GO:0005743">
    <property type="term" value="C:mitochondrial inner membrane"/>
    <property type="evidence" value="ECO:0007669"/>
    <property type="project" value="InterPro"/>
</dbReference>
<comment type="caution">
    <text evidence="2">The sequence shown here is derived from an EMBL/GenBank/DDBJ whole genome shotgun (WGS) entry which is preliminary data.</text>
</comment>
<name>A0A0I9ZLU3_FUSFU</name>
<proteinExistence type="predicted"/>
<dbReference type="OrthoDB" id="531564at2759"/>
<evidence type="ECO:0008006" key="4">
    <source>
        <dbReference type="Google" id="ProtNLM"/>
    </source>
</evidence>
<gene>
    <name evidence="2" type="ORF">C2S_9985</name>
</gene>